<evidence type="ECO:0000256" key="1">
    <source>
        <dbReference type="SAM" id="SignalP"/>
    </source>
</evidence>
<reference evidence="3 4" key="1">
    <citation type="submission" date="2017-04" db="EMBL/GenBank/DDBJ databases">
        <title>In vitro and in silico characterization of Lactobacillus paraplantarum D2-1, a starter culture for soymilk fermentation.</title>
        <authorList>
            <person name="Endo A."/>
            <person name="Sasaki F."/>
            <person name="Maeno S."/>
            <person name="Kanesaki Y."/>
            <person name="Kubota E."/>
            <person name="Torres G.A."/>
            <person name="Tomita S."/>
            <person name="Nakagawa J."/>
        </authorList>
    </citation>
    <scope>NUCLEOTIDE SEQUENCE [LARGE SCALE GENOMIC DNA]</scope>
    <source>
        <strain evidence="3 4">D2-1</strain>
    </source>
</reference>
<protein>
    <submittedName>
        <fullName evidence="2">DUF2712 domain-containing protein</fullName>
    </submittedName>
</protein>
<dbReference type="InterPro" id="IPR020208">
    <property type="entry name" value="DUF2712"/>
</dbReference>
<evidence type="ECO:0000313" key="2">
    <source>
        <dbReference type="EMBL" id="AYJ37695.1"/>
    </source>
</evidence>
<evidence type="ECO:0000313" key="4">
    <source>
        <dbReference type="Proteomes" id="UP000236162"/>
    </source>
</evidence>
<dbReference type="Proteomes" id="UP000277896">
    <property type="component" value="Chromosome"/>
</dbReference>
<keyword evidence="1" id="KW-0732">Signal</keyword>
<dbReference type="EMBL" id="CP032744">
    <property type="protein sequence ID" value="AYJ37695.1"/>
    <property type="molecule type" value="Genomic_DNA"/>
</dbReference>
<dbReference type="GeneID" id="79806278"/>
<name>A0AAD0TMD0_9LACO</name>
<dbReference type="AlphaFoldDB" id="A0AAD0TMD0"/>
<organism evidence="2 5">
    <name type="scientific">Lactiplantibacillus paraplantarum</name>
    <dbReference type="NCBI Taxonomy" id="60520"/>
    <lineage>
        <taxon>Bacteria</taxon>
        <taxon>Bacillati</taxon>
        <taxon>Bacillota</taxon>
        <taxon>Bacilli</taxon>
        <taxon>Lactobacillales</taxon>
        <taxon>Lactobacillaceae</taxon>
        <taxon>Lactiplantibacillus</taxon>
    </lineage>
</organism>
<dbReference type="Pfam" id="PF10916">
    <property type="entry name" value="DUF2712"/>
    <property type="match status" value="1"/>
</dbReference>
<keyword evidence="4" id="KW-1185">Reference proteome</keyword>
<accession>A0AAD0TMD0</accession>
<gene>
    <name evidence="2" type="ORF">LP667_02065</name>
    <name evidence="3" type="ORF">LPPLD21_01391</name>
</gene>
<evidence type="ECO:0000313" key="5">
    <source>
        <dbReference type="Proteomes" id="UP000277896"/>
    </source>
</evidence>
<dbReference type="RefSeq" id="WP_033609512.1">
    <property type="nucleotide sequence ID" value="NZ_AVAI01000131.1"/>
</dbReference>
<dbReference type="EMBL" id="BDOR01000005">
    <property type="protein sequence ID" value="GBF01859.1"/>
    <property type="molecule type" value="Genomic_DNA"/>
</dbReference>
<feature type="chain" id="PRO_5042237129" evidence="1">
    <location>
        <begin position="30"/>
        <end position="141"/>
    </location>
</feature>
<reference evidence="2 5" key="2">
    <citation type="submission" date="2018-10" db="EMBL/GenBank/DDBJ databases">
        <title>Genome seuquencing of Lactobacillus species.</title>
        <authorList>
            <person name="Baek C."/>
            <person name="Yi H."/>
        </authorList>
    </citation>
    <scope>NUCLEOTIDE SEQUENCE [LARGE SCALE GENOMIC DNA]</scope>
    <source>
        <strain evidence="2 5">DSM 10667</strain>
    </source>
</reference>
<proteinExistence type="predicted"/>
<feature type="signal peptide" evidence="1">
    <location>
        <begin position="1"/>
        <end position="29"/>
    </location>
</feature>
<sequence length="141" mass="15550">MKALKLKMVAVCLLSIVTFGAVGANTALASNDNWGFNFTIQPHQANSRSGPRYRQTTNVNNKWKVNMQSSGEGARTVTTYWLENAGGTNVSPSLNVKQGNGSYYSSAYSNASKKNVYLTAQNNNYNSSRYRVSGFWDEETN</sequence>
<evidence type="ECO:0000313" key="3">
    <source>
        <dbReference type="EMBL" id="GBF01859.1"/>
    </source>
</evidence>
<dbReference type="Proteomes" id="UP000236162">
    <property type="component" value="Unassembled WGS sequence"/>
</dbReference>